<keyword evidence="7 14" id="KW-0812">Transmembrane</keyword>
<feature type="transmembrane region" description="Helical" evidence="14">
    <location>
        <begin position="7"/>
        <end position="27"/>
    </location>
</feature>
<dbReference type="SMART" id="SM00304">
    <property type="entry name" value="HAMP"/>
    <property type="match status" value="1"/>
</dbReference>
<dbReference type="Gene3D" id="1.10.8.500">
    <property type="entry name" value="HAMP domain in histidine kinase"/>
    <property type="match status" value="1"/>
</dbReference>
<dbReference type="EC" id="2.7.13.3" evidence="3"/>
<dbReference type="EMBL" id="JAYGJQ010000001">
    <property type="protein sequence ID" value="MEA9355333.1"/>
    <property type="molecule type" value="Genomic_DNA"/>
</dbReference>
<dbReference type="SUPFAM" id="SSF47384">
    <property type="entry name" value="Homodimeric domain of signal transducing histidine kinase"/>
    <property type="match status" value="1"/>
</dbReference>
<dbReference type="CDD" id="cd06225">
    <property type="entry name" value="HAMP"/>
    <property type="match status" value="1"/>
</dbReference>
<proteinExistence type="predicted"/>
<dbReference type="InterPro" id="IPR004358">
    <property type="entry name" value="Sig_transdc_His_kin-like_C"/>
</dbReference>
<comment type="caution">
    <text evidence="17">The sequence shown here is derived from an EMBL/GenBank/DDBJ whole genome shotgun (WGS) entry which is preliminary data.</text>
</comment>
<dbReference type="Pfam" id="PF00672">
    <property type="entry name" value="HAMP"/>
    <property type="match status" value="1"/>
</dbReference>
<evidence type="ECO:0000256" key="7">
    <source>
        <dbReference type="ARBA" id="ARBA00022692"/>
    </source>
</evidence>
<gene>
    <name evidence="17" type="ORF">SHI21_03935</name>
</gene>
<evidence type="ECO:0000313" key="18">
    <source>
        <dbReference type="Proteomes" id="UP001302274"/>
    </source>
</evidence>
<dbReference type="InterPro" id="IPR005467">
    <property type="entry name" value="His_kinase_dom"/>
</dbReference>
<keyword evidence="6" id="KW-0808">Transferase</keyword>
<dbReference type="PANTHER" id="PTHR45528">
    <property type="entry name" value="SENSOR HISTIDINE KINASE CPXA"/>
    <property type="match status" value="1"/>
</dbReference>
<evidence type="ECO:0000259" key="15">
    <source>
        <dbReference type="PROSITE" id="PS50109"/>
    </source>
</evidence>
<dbReference type="InterPro" id="IPR050398">
    <property type="entry name" value="HssS/ArlS-like"/>
</dbReference>
<dbReference type="InterPro" id="IPR003661">
    <property type="entry name" value="HisK_dim/P_dom"/>
</dbReference>
<name>A0ABU5VQL3_9BACT</name>
<dbReference type="CDD" id="cd00082">
    <property type="entry name" value="HisKA"/>
    <property type="match status" value="1"/>
</dbReference>
<evidence type="ECO:0000256" key="11">
    <source>
        <dbReference type="ARBA" id="ARBA00022989"/>
    </source>
</evidence>
<dbReference type="PROSITE" id="PS50109">
    <property type="entry name" value="HIS_KIN"/>
    <property type="match status" value="1"/>
</dbReference>
<evidence type="ECO:0000313" key="17">
    <source>
        <dbReference type="EMBL" id="MEA9355333.1"/>
    </source>
</evidence>
<evidence type="ECO:0000256" key="6">
    <source>
        <dbReference type="ARBA" id="ARBA00022679"/>
    </source>
</evidence>
<evidence type="ECO:0000256" key="5">
    <source>
        <dbReference type="ARBA" id="ARBA00022553"/>
    </source>
</evidence>
<evidence type="ECO:0000256" key="12">
    <source>
        <dbReference type="ARBA" id="ARBA00023012"/>
    </source>
</evidence>
<keyword evidence="13 14" id="KW-0472">Membrane</keyword>
<keyword evidence="10" id="KW-0067">ATP-binding</keyword>
<feature type="domain" description="HAMP" evidence="16">
    <location>
        <begin position="287"/>
        <end position="345"/>
    </location>
</feature>
<protein>
    <recommendedName>
        <fullName evidence="3">histidine kinase</fullName>
        <ecNumber evidence="3">2.7.13.3</ecNumber>
    </recommendedName>
</protein>
<dbReference type="InterPro" id="IPR036890">
    <property type="entry name" value="HATPase_C_sf"/>
</dbReference>
<organism evidence="17 18">
    <name type="scientific">Bacteriovorax antarcticus</name>
    <dbReference type="NCBI Taxonomy" id="3088717"/>
    <lineage>
        <taxon>Bacteria</taxon>
        <taxon>Pseudomonadati</taxon>
        <taxon>Bdellovibrionota</taxon>
        <taxon>Bacteriovoracia</taxon>
        <taxon>Bacteriovoracales</taxon>
        <taxon>Bacteriovoracaceae</taxon>
        <taxon>Bacteriovorax</taxon>
    </lineage>
</organism>
<keyword evidence="9 17" id="KW-0418">Kinase</keyword>
<accession>A0ABU5VQL3</accession>
<feature type="domain" description="Histidine kinase" evidence="15">
    <location>
        <begin position="362"/>
        <end position="575"/>
    </location>
</feature>
<evidence type="ECO:0000256" key="3">
    <source>
        <dbReference type="ARBA" id="ARBA00012438"/>
    </source>
</evidence>
<keyword evidence="12" id="KW-0902">Two-component regulatory system</keyword>
<keyword evidence="4" id="KW-1003">Cell membrane</keyword>
<dbReference type="SMART" id="SM00387">
    <property type="entry name" value="HATPase_c"/>
    <property type="match status" value="1"/>
</dbReference>
<keyword evidence="8" id="KW-0547">Nucleotide-binding</keyword>
<comment type="catalytic activity">
    <reaction evidence="1">
        <text>ATP + protein L-histidine = ADP + protein N-phospho-L-histidine.</text>
        <dbReference type="EC" id="2.7.13.3"/>
    </reaction>
</comment>
<keyword evidence="5" id="KW-0597">Phosphoprotein</keyword>
<keyword evidence="11 14" id="KW-1133">Transmembrane helix</keyword>
<evidence type="ECO:0000256" key="10">
    <source>
        <dbReference type="ARBA" id="ARBA00022840"/>
    </source>
</evidence>
<reference evidence="17 18" key="1">
    <citation type="submission" date="2023-11" db="EMBL/GenBank/DDBJ databases">
        <title>A Novel Polar Bacteriovorax (B. antarcticus) Isolated from the Biocrust in Antarctica.</title>
        <authorList>
            <person name="Mun W."/>
            <person name="Choi S.Y."/>
            <person name="Mitchell R.J."/>
        </authorList>
    </citation>
    <scope>NUCLEOTIDE SEQUENCE [LARGE SCALE GENOMIC DNA]</scope>
    <source>
        <strain evidence="17 18">PP10</strain>
    </source>
</reference>
<evidence type="ECO:0000256" key="14">
    <source>
        <dbReference type="SAM" id="Phobius"/>
    </source>
</evidence>
<dbReference type="InterPro" id="IPR003594">
    <property type="entry name" value="HATPase_dom"/>
</dbReference>
<dbReference type="RefSeq" id="WP_323574834.1">
    <property type="nucleotide sequence ID" value="NZ_JAYGJQ010000001.1"/>
</dbReference>
<comment type="subcellular location">
    <subcellularLocation>
        <location evidence="2">Cell membrane</location>
        <topology evidence="2">Multi-pass membrane protein</topology>
    </subcellularLocation>
</comment>
<evidence type="ECO:0000256" key="2">
    <source>
        <dbReference type="ARBA" id="ARBA00004651"/>
    </source>
</evidence>
<dbReference type="Gene3D" id="3.30.565.10">
    <property type="entry name" value="Histidine kinase-like ATPase, C-terminal domain"/>
    <property type="match status" value="1"/>
</dbReference>
<dbReference type="GO" id="GO:0016301">
    <property type="term" value="F:kinase activity"/>
    <property type="evidence" value="ECO:0007669"/>
    <property type="project" value="UniProtKB-KW"/>
</dbReference>
<keyword evidence="18" id="KW-1185">Reference proteome</keyword>
<evidence type="ECO:0000256" key="9">
    <source>
        <dbReference type="ARBA" id="ARBA00022777"/>
    </source>
</evidence>
<dbReference type="PANTHER" id="PTHR45528:SF1">
    <property type="entry name" value="SENSOR HISTIDINE KINASE CPXA"/>
    <property type="match status" value="1"/>
</dbReference>
<dbReference type="Pfam" id="PF02518">
    <property type="entry name" value="HATPase_c"/>
    <property type="match status" value="1"/>
</dbReference>
<dbReference type="PRINTS" id="PR00344">
    <property type="entry name" value="BCTRLSENSOR"/>
</dbReference>
<dbReference type="Gene3D" id="1.10.287.130">
    <property type="match status" value="1"/>
</dbReference>
<evidence type="ECO:0000259" key="16">
    <source>
        <dbReference type="PROSITE" id="PS50885"/>
    </source>
</evidence>
<sequence>MRFSTKIFITIVGMTMLGVLLTSVSIYEVAKHLYQKEYTKLYQERLELVARNFISVEEESLQTSLNAAKLIRELEDKTQLDSSELKRLATELSVDGINIIDANGKTLQASDGRTHQNLYSLCSGYRDLVDGKKEYQHVPLVPDVLESGVVAWFTLLPSKNSHHIIDIRNNFENFSQTLEQLTEDNSDIVHVTLKSPTGKILGDVKNPALMNEVTSTLTFTITATVPDCCECRVRGFVSGDAPYSYKFVAGLTNLSLKKSIATLRTKFIWIVSILLFLSFILSLWLTKILLRKIKAIQNAVDSIAESGDFSKRIDVTDDSKHSQDELDLLARRFNRMFDGLQEAQTKLIEAEKSEARAAVGAQVAHDIKSPLTSMALALNQLQQIIPGAGAEMFSLLSHAVSRISGIVKRLGSQGAMESNTLVVEAPKLTLVDKLFFDVAQEHALKMPRSQKFNITGFNAVPEIWSVVQVTEVQTALSNILNNASEAMNNGGVIELSAHKKNDKEYVVTISDNGKGIAPENLNKIFDRGISLEKAGGSGLGLYQAKRAVEWSGGTLSIESTVGVGTKIHMNLPIEKVPAFTTLEVLVAPNQKLIVTDDDPLIITTWKKKYPTALTFSSFSQLELALPDLGELSDYVFILDQYAGDGREGLTGIAFIEKYQIPAYLSTTEFDDPIIQEKVKALKAKLIPKPQLAGVSVKDQE</sequence>
<evidence type="ECO:0000256" key="4">
    <source>
        <dbReference type="ARBA" id="ARBA00022475"/>
    </source>
</evidence>
<dbReference type="InterPro" id="IPR036097">
    <property type="entry name" value="HisK_dim/P_sf"/>
</dbReference>
<dbReference type="PROSITE" id="PS50885">
    <property type="entry name" value="HAMP"/>
    <property type="match status" value="1"/>
</dbReference>
<dbReference type="Proteomes" id="UP001302274">
    <property type="component" value="Unassembled WGS sequence"/>
</dbReference>
<evidence type="ECO:0000256" key="8">
    <source>
        <dbReference type="ARBA" id="ARBA00022741"/>
    </source>
</evidence>
<dbReference type="SUPFAM" id="SSF55874">
    <property type="entry name" value="ATPase domain of HSP90 chaperone/DNA topoisomerase II/histidine kinase"/>
    <property type="match status" value="1"/>
</dbReference>
<evidence type="ECO:0000256" key="13">
    <source>
        <dbReference type="ARBA" id="ARBA00023136"/>
    </source>
</evidence>
<evidence type="ECO:0000256" key="1">
    <source>
        <dbReference type="ARBA" id="ARBA00000085"/>
    </source>
</evidence>
<feature type="transmembrane region" description="Helical" evidence="14">
    <location>
        <begin position="267"/>
        <end position="285"/>
    </location>
</feature>
<dbReference type="InterPro" id="IPR003660">
    <property type="entry name" value="HAMP_dom"/>
</dbReference>